<dbReference type="PANTHER" id="PTHR36926">
    <property type="entry name" value="COLICIN V PRODUCTION PROTEIN"/>
    <property type="match status" value="1"/>
</dbReference>
<comment type="subcellular location">
    <subcellularLocation>
        <location evidence="1">Membrane</location>
        <topology evidence="1">Multi-pass membrane protein</topology>
    </subcellularLocation>
</comment>
<dbReference type="EMBL" id="QYBB01000004">
    <property type="protein sequence ID" value="RYC32922.1"/>
    <property type="molecule type" value="Genomic_DNA"/>
</dbReference>
<accession>A0A4Q2U901</accession>
<evidence type="ECO:0000256" key="6">
    <source>
        <dbReference type="SAM" id="Phobius"/>
    </source>
</evidence>
<dbReference type="GO" id="GO:0016020">
    <property type="term" value="C:membrane"/>
    <property type="evidence" value="ECO:0007669"/>
    <property type="project" value="UniProtKB-SubCell"/>
</dbReference>
<dbReference type="RefSeq" id="WP_129224332.1">
    <property type="nucleotide sequence ID" value="NZ_QYBB01000004.1"/>
</dbReference>
<feature type="transmembrane region" description="Helical" evidence="6">
    <location>
        <begin position="61"/>
        <end position="84"/>
    </location>
</feature>
<evidence type="ECO:0000256" key="4">
    <source>
        <dbReference type="ARBA" id="ARBA00023136"/>
    </source>
</evidence>
<dbReference type="PANTHER" id="PTHR36926:SF1">
    <property type="entry name" value="COLICIN V PRODUCTION PROTEIN"/>
    <property type="match status" value="1"/>
</dbReference>
<keyword evidence="3 6" id="KW-1133">Transmembrane helix</keyword>
<keyword evidence="2 6" id="KW-0812">Transmembrane</keyword>
<feature type="transmembrane region" description="Helical" evidence="6">
    <location>
        <begin position="7"/>
        <end position="26"/>
    </location>
</feature>
<reference evidence="7 8" key="1">
    <citation type="submission" date="2018-12" db="EMBL/GenBank/DDBJ databases">
        <authorList>
            <person name="Grouzdev D.S."/>
            <person name="Krutkina M.S."/>
        </authorList>
    </citation>
    <scope>NUCLEOTIDE SEQUENCE [LARGE SCALE GENOMIC DNA]</scope>
    <source>
        <strain evidence="7 8">RmlP026</strain>
    </source>
</reference>
<reference evidence="7 8" key="2">
    <citation type="submission" date="2019-02" db="EMBL/GenBank/DDBJ databases">
        <title>'Lichenibacterium ramalinii' gen. nov. sp. nov., 'Lichenibacterium minor' gen. nov. sp. nov.</title>
        <authorList>
            <person name="Pankratov T."/>
        </authorList>
    </citation>
    <scope>NUCLEOTIDE SEQUENCE [LARGE SCALE GENOMIC DNA]</scope>
    <source>
        <strain evidence="7 8">RmlP026</strain>
    </source>
</reference>
<evidence type="ECO:0000313" key="7">
    <source>
        <dbReference type="EMBL" id="RYC32922.1"/>
    </source>
</evidence>
<organism evidence="7 8">
    <name type="scientific">Lichenibacterium minor</name>
    <dbReference type="NCBI Taxonomy" id="2316528"/>
    <lineage>
        <taxon>Bacteria</taxon>
        <taxon>Pseudomonadati</taxon>
        <taxon>Pseudomonadota</taxon>
        <taxon>Alphaproteobacteria</taxon>
        <taxon>Hyphomicrobiales</taxon>
        <taxon>Lichenihabitantaceae</taxon>
        <taxon>Lichenibacterium</taxon>
    </lineage>
</organism>
<dbReference type="InterPro" id="IPR003825">
    <property type="entry name" value="Colicin-V_CvpA"/>
</dbReference>
<dbReference type="Pfam" id="PF02674">
    <property type="entry name" value="Colicin_V"/>
    <property type="match status" value="1"/>
</dbReference>
<evidence type="ECO:0000313" key="8">
    <source>
        <dbReference type="Proteomes" id="UP000290759"/>
    </source>
</evidence>
<sequence>MPSYLDLALLGIVVISALLSMVRGFAREVLAIASWGAAAVAAYLLYPRVMPYLEHYIAKDTVRMIAAIAIVFFTTLVLVSIVTVKLSDAILDSRIGALDRTLGFAFGAARGFLLGVVAFLFFNWLVPAKSQPDWVLNAKAKPLLVASGNQIVSLLPDDADALMKRFKRDKGATGDEAPADTDAPAGNTDKAPAPVPPSATRRTEATPPAVTPSAATPKTTAAAAPMTTDKQGLDAILNGSAQTKAAKKKP</sequence>
<feature type="transmembrane region" description="Helical" evidence="6">
    <location>
        <begin position="104"/>
        <end position="126"/>
    </location>
</feature>
<name>A0A4Q2U901_9HYPH</name>
<evidence type="ECO:0000256" key="1">
    <source>
        <dbReference type="ARBA" id="ARBA00004141"/>
    </source>
</evidence>
<proteinExistence type="predicted"/>
<comment type="caution">
    <text evidence="7">The sequence shown here is derived from an EMBL/GenBank/DDBJ whole genome shotgun (WGS) entry which is preliminary data.</text>
</comment>
<feature type="region of interest" description="Disordered" evidence="5">
    <location>
        <begin position="168"/>
        <end position="250"/>
    </location>
</feature>
<feature type="transmembrane region" description="Helical" evidence="6">
    <location>
        <begin position="32"/>
        <end position="49"/>
    </location>
</feature>
<keyword evidence="8" id="KW-1185">Reference proteome</keyword>
<evidence type="ECO:0000256" key="3">
    <source>
        <dbReference type="ARBA" id="ARBA00022989"/>
    </source>
</evidence>
<evidence type="ECO:0000256" key="2">
    <source>
        <dbReference type="ARBA" id="ARBA00022692"/>
    </source>
</evidence>
<dbReference type="OrthoDB" id="9806894at2"/>
<dbReference type="InterPro" id="IPR052719">
    <property type="entry name" value="CvpA-like"/>
</dbReference>
<protein>
    <submittedName>
        <fullName evidence="7">CvpA family protein</fullName>
    </submittedName>
</protein>
<dbReference type="Proteomes" id="UP000290759">
    <property type="component" value="Unassembled WGS sequence"/>
</dbReference>
<keyword evidence="4 6" id="KW-0472">Membrane</keyword>
<dbReference type="AlphaFoldDB" id="A0A4Q2U901"/>
<feature type="compositionally biased region" description="Low complexity" evidence="5">
    <location>
        <begin position="205"/>
        <end position="228"/>
    </location>
</feature>
<gene>
    <name evidence="7" type="ORF">D3273_05525</name>
</gene>
<evidence type="ECO:0000256" key="5">
    <source>
        <dbReference type="SAM" id="MobiDB-lite"/>
    </source>
</evidence>
<dbReference type="GO" id="GO:0009403">
    <property type="term" value="P:toxin biosynthetic process"/>
    <property type="evidence" value="ECO:0007669"/>
    <property type="project" value="InterPro"/>
</dbReference>